<keyword evidence="5" id="KW-1185">Reference proteome</keyword>
<evidence type="ECO:0000256" key="2">
    <source>
        <dbReference type="SAM" id="MobiDB-lite"/>
    </source>
</evidence>
<name>A0AAV2YFS6_9STRA</name>
<feature type="domain" description="Xaa-Pro dipeptidyl-peptidase C-terminal" evidence="3">
    <location>
        <begin position="310"/>
        <end position="563"/>
    </location>
</feature>
<dbReference type="Pfam" id="PF02129">
    <property type="entry name" value="Peptidase_S15"/>
    <property type="match status" value="1"/>
</dbReference>
<sequence length="750" mass="84603">MPEMSSLEDDPREIAYRVRVDDNVWIPLNDGTRLSARLWMPEPMGDGSPWRVRFAVVLEYLPYRKSDWTAPRDARNHDWLAQRGFAVARVDIRGSGNSDGDEDGEYTAQELQDGLEVIAWLAKQEWCNGNVGMFGKSWGGFNGLQMAALRPPALKGIVSLNSIDDRYADDIHYMGGCVVGSEALSWATVMLAWNARPPAPETSGATEEAWRERWRRRLERHRPWLHDWLAHQARDDFWRHGSICEDFSAVECPVLAIGGWADGYHNGVFRMIAGIDGTKGLRKGIIGPWSHEWPNVATPGPQVGFLDICKQWWDHCLYQEPTDVTKLPDLQVYVKDTLPNPSAQVREYPGYWKAIERVEGLHQLYKTFDCLPDRKLVEHGAVRPSSSSSTLSIRSHSLHGVWSGEWLSFGGPDMPGDQMHEDALALSWSSDTLDQPLEVIGFPEVHLTVQSTTQQALIMVRLCDVDPATGSSTLVSRGVLNLSHRRGHAPEHLEHMPINTWTPVKIKLNSCAYRIASGRRLLLAVTPSYWPMVWPSPQQTTLTIGFHGENTLRLPVASGSMVCPVQTPAVHRGGSANVEQLREGKPMERRFSIVHSNTDDGGPRQQLDVVEDDGVVLLPREGITMEESGHKRYTIDRLGLNPHVSIKRKLIYEKRPEKTSRAETEREATPFTTASGLEDSLASGLDRDSPPVWFDHAEFPKRPWKAVIETNSTMHSDEHSLHLHDELRVELNGEPFFLREWTKVIPRSFV</sequence>
<organism evidence="4 5">
    <name type="scientific">Lagenidium giganteum</name>
    <dbReference type="NCBI Taxonomy" id="4803"/>
    <lineage>
        <taxon>Eukaryota</taxon>
        <taxon>Sar</taxon>
        <taxon>Stramenopiles</taxon>
        <taxon>Oomycota</taxon>
        <taxon>Peronosporomycetes</taxon>
        <taxon>Pythiales</taxon>
        <taxon>Pythiaceae</taxon>
    </lineage>
</organism>
<reference evidence="4" key="1">
    <citation type="submission" date="2022-11" db="EMBL/GenBank/DDBJ databases">
        <authorList>
            <person name="Morgan W.R."/>
            <person name="Tartar A."/>
        </authorList>
    </citation>
    <scope>NUCLEOTIDE SEQUENCE</scope>
    <source>
        <strain evidence="4">ARSEF 373</strain>
    </source>
</reference>
<dbReference type="Pfam" id="PF08530">
    <property type="entry name" value="PepX_C"/>
    <property type="match status" value="1"/>
</dbReference>
<evidence type="ECO:0000256" key="1">
    <source>
        <dbReference type="ARBA" id="ARBA00022801"/>
    </source>
</evidence>
<dbReference type="Gene3D" id="1.10.3020.10">
    <property type="entry name" value="alpha-amino acid ester hydrolase ( Helical cap domain)"/>
    <property type="match status" value="1"/>
</dbReference>
<feature type="compositionally biased region" description="Basic and acidic residues" evidence="2">
    <location>
        <begin position="655"/>
        <end position="668"/>
    </location>
</feature>
<dbReference type="InterPro" id="IPR005674">
    <property type="entry name" value="CocE/Ser_esterase"/>
</dbReference>
<dbReference type="InterPro" id="IPR050585">
    <property type="entry name" value="Xaa-Pro_dipeptidyl-ppase/CocE"/>
</dbReference>
<dbReference type="InterPro" id="IPR013736">
    <property type="entry name" value="Xaa-Pro_dipept_C"/>
</dbReference>
<comment type="caution">
    <text evidence="4">The sequence shown here is derived from an EMBL/GenBank/DDBJ whole genome shotgun (WGS) entry which is preliminary data.</text>
</comment>
<keyword evidence="1" id="KW-0378">Hydrolase</keyword>
<dbReference type="InterPro" id="IPR008979">
    <property type="entry name" value="Galactose-bd-like_sf"/>
</dbReference>
<dbReference type="AlphaFoldDB" id="A0AAV2YFS6"/>
<evidence type="ECO:0000313" key="4">
    <source>
        <dbReference type="EMBL" id="DAZ93980.1"/>
    </source>
</evidence>
<evidence type="ECO:0000259" key="3">
    <source>
        <dbReference type="SMART" id="SM00939"/>
    </source>
</evidence>
<dbReference type="PANTHER" id="PTHR43056:SF10">
    <property type="entry name" value="COCE_NOND FAMILY, PUTATIVE (AFU_ORTHOLOGUE AFUA_7G00600)-RELATED"/>
    <property type="match status" value="1"/>
</dbReference>
<dbReference type="GO" id="GO:0008239">
    <property type="term" value="F:dipeptidyl-peptidase activity"/>
    <property type="evidence" value="ECO:0007669"/>
    <property type="project" value="InterPro"/>
</dbReference>
<feature type="region of interest" description="Disordered" evidence="2">
    <location>
        <begin position="655"/>
        <end position="684"/>
    </location>
</feature>
<dbReference type="SUPFAM" id="SSF53474">
    <property type="entry name" value="alpha/beta-Hydrolases"/>
    <property type="match status" value="1"/>
</dbReference>
<dbReference type="PANTHER" id="PTHR43056">
    <property type="entry name" value="PEPTIDASE S9 PROLYL OLIGOPEPTIDASE"/>
    <property type="match status" value="1"/>
</dbReference>
<dbReference type="InterPro" id="IPR029058">
    <property type="entry name" value="AB_hydrolase_fold"/>
</dbReference>
<dbReference type="EMBL" id="DAKRPA010000277">
    <property type="protein sequence ID" value="DAZ93980.1"/>
    <property type="molecule type" value="Genomic_DNA"/>
</dbReference>
<gene>
    <name evidence="4" type="ORF">N0F65_005491</name>
</gene>
<accession>A0AAV2YFS6</accession>
<dbReference type="InterPro" id="IPR000383">
    <property type="entry name" value="Xaa-Pro-like_dom"/>
</dbReference>
<proteinExistence type="predicted"/>
<dbReference type="Gene3D" id="2.60.120.260">
    <property type="entry name" value="Galactose-binding domain-like"/>
    <property type="match status" value="1"/>
</dbReference>
<dbReference type="SMART" id="SM00939">
    <property type="entry name" value="PepX_C"/>
    <property type="match status" value="1"/>
</dbReference>
<dbReference type="SUPFAM" id="SSF49785">
    <property type="entry name" value="Galactose-binding domain-like"/>
    <property type="match status" value="1"/>
</dbReference>
<dbReference type="Proteomes" id="UP001146120">
    <property type="component" value="Unassembled WGS sequence"/>
</dbReference>
<dbReference type="Gene3D" id="3.40.50.1820">
    <property type="entry name" value="alpha/beta hydrolase"/>
    <property type="match status" value="1"/>
</dbReference>
<protein>
    <recommendedName>
        <fullName evidence="3">Xaa-Pro dipeptidyl-peptidase C-terminal domain-containing protein</fullName>
    </recommendedName>
</protein>
<reference evidence="4" key="2">
    <citation type="journal article" date="2023" name="Microbiol Resour">
        <title>Decontamination and Annotation of the Draft Genome Sequence of the Oomycete Lagenidium giganteum ARSEF 373.</title>
        <authorList>
            <person name="Morgan W.R."/>
            <person name="Tartar A."/>
        </authorList>
    </citation>
    <scope>NUCLEOTIDE SEQUENCE</scope>
    <source>
        <strain evidence="4">ARSEF 373</strain>
    </source>
</reference>
<evidence type="ECO:0000313" key="5">
    <source>
        <dbReference type="Proteomes" id="UP001146120"/>
    </source>
</evidence>
<dbReference type="NCBIfam" id="TIGR00976">
    <property type="entry name" value="CocE_NonD"/>
    <property type="match status" value="1"/>
</dbReference>